<protein>
    <submittedName>
        <fullName evidence="4">TetR/AcrR family transcriptional regulator</fullName>
    </submittedName>
</protein>
<keyword evidence="1 2" id="KW-0238">DNA-binding</keyword>
<evidence type="ECO:0000256" key="2">
    <source>
        <dbReference type="PROSITE-ProRule" id="PRU00335"/>
    </source>
</evidence>
<feature type="domain" description="HTH tetR-type" evidence="3">
    <location>
        <begin position="18"/>
        <end position="78"/>
    </location>
</feature>
<proteinExistence type="predicted"/>
<dbReference type="PROSITE" id="PS50977">
    <property type="entry name" value="HTH_TETR_2"/>
    <property type="match status" value="1"/>
</dbReference>
<evidence type="ECO:0000313" key="4">
    <source>
        <dbReference type="EMBL" id="MFF0499751.1"/>
    </source>
</evidence>
<accession>A0ABW6P9C8</accession>
<dbReference type="SUPFAM" id="SSF46689">
    <property type="entry name" value="Homeodomain-like"/>
    <property type="match status" value="1"/>
</dbReference>
<dbReference type="InterPro" id="IPR050109">
    <property type="entry name" value="HTH-type_TetR-like_transc_reg"/>
</dbReference>
<dbReference type="PANTHER" id="PTHR30055:SF226">
    <property type="entry name" value="HTH-TYPE TRANSCRIPTIONAL REGULATOR PKSA"/>
    <property type="match status" value="1"/>
</dbReference>
<feature type="DNA-binding region" description="H-T-H motif" evidence="2">
    <location>
        <begin position="41"/>
        <end position="60"/>
    </location>
</feature>
<evidence type="ECO:0000313" key="5">
    <source>
        <dbReference type="Proteomes" id="UP001601442"/>
    </source>
</evidence>
<dbReference type="RefSeq" id="WP_387399354.1">
    <property type="nucleotide sequence ID" value="NZ_JBIAMT010000005.1"/>
</dbReference>
<sequence>MDPADRPPSEIAARTAYSATKLRTIEAALRLFAEHGISGTSLQMIADALGVTKAAIYYQFRTKDDIVLAVAESELAWLDEAVSVAESEPDAVRGRQVLLEQVIALAVRRRRLVGLLQTDPVMVRFLAEYKPFQRVIERLFAMLIGDTAAPDIRVKAAMMSAAIGGAAIHPLVTDLDDEVLYQYLLDIAHRLFQLPG</sequence>
<reference evidence="4 5" key="1">
    <citation type="submission" date="2024-10" db="EMBL/GenBank/DDBJ databases">
        <title>The Natural Products Discovery Center: Release of the First 8490 Sequenced Strains for Exploring Actinobacteria Biosynthetic Diversity.</title>
        <authorList>
            <person name="Kalkreuter E."/>
            <person name="Kautsar S.A."/>
            <person name="Yang D."/>
            <person name="Bader C.D."/>
            <person name="Teijaro C.N."/>
            <person name="Fluegel L."/>
            <person name="Davis C.M."/>
            <person name="Simpson J.R."/>
            <person name="Lauterbach L."/>
            <person name="Steele A.D."/>
            <person name="Gui C."/>
            <person name="Meng S."/>
            <person name="Li G."/>
            <person name="Viehrig K."/>
            <person name="Ye F."/>
            <person name="Su P."/>
            <person name="Kiefer A.F."/>
            <person name="Nichols A."/>
            <person name="Cepeda A.J."/>
            <person name="Yan W."/>
            <person name="Fan B."/>
            <person name="Jiang Y."/>
            <person name="Adhikari A."/>
            <person name="Zheng C.-J."/>
            <person name="Schuster L."/>
            <person name="Cowan T.M."/>
            <person name="Smanski M.J."/>
            <person name="Chevrette M.G."/>
            <person name="De Carvalho L.P.S."/>
            <person name="Shen B."/>
        </authorList>
    </citation>
    <scope>NUCLEOTIDE SEQUENCE [LARGE SCALE GENOMIC DNA]</scope>
    <source>
        <strain evidence="4 5">NPDC004119</strain>
    </source>
</reference>
<name>A0ABW6P9C8_9NOCA</name>
<dbReference type="PANTHER" id="PTHR30055">
    <property type="entry name" value="HTH-TYPE TRANSCRIPTIONAL REGULATOR RUTR"/>
    <property type="match status" value="1"/>
</dbReference>
<comment type="caution">
    <text evidence="4">The sequence shown here is derived from an EMBL/GenBank/DDBJ whole genome shotgun (WGS) entry which is preliminary data.</text>
</comment>
<dbReference type="InterPro" id="IPR001647">
    <property type="entry name" value="HTH_TetR"/>
</dbReference>
<organism evidence="4 5">
    <name type="scientific">Nocardia aobensis</name>
    <dbReference type="NCBI Taxonomy" id="257277"/>
    <lineage>
        <taxon>Bacteria</taxon>
        <taxon>Bacillati</taxon>
        <taxon>Actinomycetota</taxon>
        <taxon>Actinomycetes</taxon>
        <taxon>Mycobacteriales</taxon>
        <taxon>Nocardiaceae</taxon>
        <taxon>Nocardia</taxon>
    </lineage>
</organism>
<evidence type="ECO:0000259" key="3">
    <source>
        <dbReference type="PROSITE" id="PS50977"/>
    </source>
</evidence>
<dbReference type="PRINTS" id="PR00455">
    <property type="entry name" value="HTHTETR"/>
</dbReference>
<dbReference type="Pfam" id="PF00440">
    <property type="entry name" value="TetR_N"/>
    <property type="match status" value="1"/>
</dbReference>
<gene>
    <name evidence="4" type="ORF">ACFYU5_25360</name>
</gene>
<keyword evidence="5" id="KW-1185">Reference proteome</keyword>
<dbReference type="InterPro" id="IPR009057">
    <property type="entry name" value="Homeodomain-like_sf"/>
</dbReference>
<dbReference type="Proteomes" id="UP001601442">
    <property type="component" value="Unassembled WGS sequence"/>
</dbReference>
<evidence type="ECO:0000256" key="1">
    <source>
        <dbReference type="ARBA" id="ARBA00023125"/>
    </source>
</evidence>
<dbReference type="EMBL" id="JBIAMT010000005">
    <property type="protein sequence ID" value="MFF0499751.1"/>
    <property type="molecule type" value="Genomic_DNA"/>
</dbReference>
<dbReference type="Gene3D" id="1.10.357.10">
    <property type="entry name" value="Tetracycline Repressor, domain 2"/>
    <property type="match status" value="1"/>
</dbReference>